<keyword evidence="2" id="KW-0812">Transmembrane</keyword>
<evidence type="ECO:0000313" key="3">
    <source>
        <dbReference type="EMBL" id="GAA1222282.1"/>
    </source>
</evidence>
<name>A0ABN1VT76_9MICO</name>
<evidence type="ECO:0000256" key="2">
    <source>
        <dbReference type="SAM" id="Phobius"/>
    </source>
</evidence>
<sequence length="243" mass="26431">MNLADTLRGLWRRWYIVVPGLILTIAVAIAAWQYIEPDYEREGTQLLLPGLASIPESGNPYLYLGGLSQAADVVVTAMSSERELDALVRDYPGAEIVITRDPLTSGPQILTTVTAKSNAEAGKILVETMVRTTQVLGELQNVNGITARNRIGIESITVDNQSTLVQKTRLLGTGGATLGMLLITLLTAGLVEGLSTRKRRDGKAGGKKTDSLPSSAGTRRDRRAATQSLSRRSRRSRHLRRLR</sequence>
<dbReference type="EMBL" id="BAAAKW010000035">
    <property type="protein sequence ID" value="GAA1222282.1"/>
    <property type="molecule type" value="Genomic_DNA"/>
</dbReference>
<gene>
    <name evidence="3" type="ORF">GCM10009655_22350</name>
</gene>
<feature type="transmembrane region" description="Helical" evidence="2">
    <location>
        <begin position="14"/>
        <end position="35"/>
    </location>
</feature>
<organism evidence="3 4">
    <name type="scientific">Rhodoglobus aureus</name>
    <dbReference type="NCBI Taxonomy" id="191497"/>
    <lineage>
        <taxon>Bacteria</taxon>
        <taxon>Bacillati</taxon>
        <taxon>Actinomycetota</taxon>
        <taxon>Actinomycetes</taxon>
        <taxon>Micrococcales</taxon>
        <taxon>Microbacteriaceae</taxon>
        <taxon>Rhodoglobus</taxon>
    </lineage>
</organism>
<dbReference type="RefSeq" id="WP_343925876.1">
    <property type="nucleotide sequence ID" value="NZ_BAAAKW010000035.1"/>
</dbReference>
<protein>
    <recommendedName>
        <fullName evidence="5">Capsular polysaccharide biosynthesis protein</fullName>
    </recommendedName>
</protein>
<keyword evidence="2" id="KW-1133">Transmembrane helix</keyword>
<evidence type="ECO:0000313" key="4">
    <source>
        <dbReference type="Proteomes" id="UP001500943"/>
    </source>
</evidence>
<keyword evidence="4" id="KW-1185">Reference proteome</keyword>
<evidence type="ECO:0008006" key="5">
    <source>
        <dbReference type="Google" id="ProtNLM"/>
    </source>
</evidence>
<proteinExistence type="predicted"/>
<dbReference type="Proteomes" id="UP001500943">
    <property type="component" value="Unassembled WGS sequence"/>
</dbReference>
<feature type="region of interest" description="Disordered" evidence="1">
    <location>
        <begin position="196"/>
        <end position="243"/>
    </location>
</feature>
<keyword evidence="2" id="KW-0472">Membrane</keyword>
<feature type="compositionally biased region" description="Basic residues" evidence="1">
    <location>
        <begin position="231"/>
        <end position="243"/>
    </location>
</feature>
<comment type="caution">
    <text evidence="3">The sequence shown here is derived from an EMBL/GenBank/DDBJ whole genome shotgun (WGS) entry which is preliminary data.</text>
</comment>
<feature type="transmembrane region" description="Helical" evidence="2">
    <location>
        <begin position="170"/>
        <end position="191"/>
    </location>
</feature>
<reference evidence="3 4" key="1">
    <citation type="journal article" date="2019" name="Int. J. Syst. Evol. Microbiol.">
        <title>The Global Catalogue of Microorganisms (GCM) 10K type strain sequencing project: providing services to taxonomists for standard genome sequencing and annotation.</title>
        <authorList>
            <consortium name="The Broad Institute Genomics Platform"/>
            <consortium name="The Broad Institute Genome Sequencing Center for Infectious Disease"/>
            <person name="Wu L."/>
            <person name="Ma J."/>
        </authorList>
    </citation>
    <scope>NUCLEOTIDE SEQUENCE [LARGE SCALE GENOMIC DNA]</scope>
    <source>
        <strain evidence="3 4">JCM 12762</strain>
    </source>
</reference>
<accession>A0ABN1VT76</accession>
<evidence type="ECO:0000256" key="1">
    <source>
        <dbReference type="SAM" id="MobiDB-lite"/>
    </source>
</evidence>